<dbReference type="RefSeq" id="WP_101536657.1">
    <property type="nucleotide sequence ID" value="NZ_MXAV01000004.1"/>
</dbReference>
<dbReference type="InterPro" id="IPR001509">
    <property type="entry name" value="Epimerase_deHydtase"/>
</dbReference>
<gene>
    <name evidence="2" type="ORF">B1757_01640</name>
</gene>
<dbReference type="EMBL" id="MXAV01000004">
    <property type="protein sequence ID" value="PKY12077.1"/>
    <property type="molecule type" value="Genomic_DNA"/>
</dbReference>
<evidence type="ECO:0000313" key="3">
    <source>
        <dbReference type="Proteomes" id="UP000234329"/>
    </source>
</evidence>
<organism evidence="2 3">
    <name type="scientific">Acidithiobacillus marinus</name>
    <dbReference type="NCBI Taxonomy" id="187490"/>
    <lineage>
        <taxon>Bacteria</taxon>
        <taxon>Pseudomonadati</taxon>
        <taxon>Pseudomonadota</taxon>
        <taxon>Acidithiobacillia</taxon>
        <taxon>Acidithiobacillales</taxon>
        <taxon>Acidithiobacillaceae</taxon>
        <taxon>Acidithiobacillus</taxon>
    </lineage>
</organism>
<protein>
    <submittedName>
        <fullName evidence="2">Epimerase</fullName>
    </submittedName>
</protein>
<dbReference type="CDD" id="cd05262">
    <property type="entry name" value="SDR_a7"/>
    <property type="match status" value="1"/>
</dbReference>
<dbReference type="InterPro" id="IPR036291">
    <property type="entry name" value="NAD(P)-bd_dom_sf"/>
</dbReference>
<dbReference type="SUPFAM" id="SSF51735">
    <property type="entry name" value="NAD(P)-binding Rossmann-fold domains"/>
    <property type="match status" value="1"/>
</dbReference>
<keyword evidence="3" id="KW-1185">Reference proteome</keyword>
<dbReference type="PANTHER" id="PTHR48079:SF6">
    <property type="entry name" value="NAD(P)-BINDING DOMAIN-CONTAINING PROTEIN-RELATED"/>
    <property type="match status" value="1"/>
</dbReference>
<dbReference type="InParanoid" id="A0A2I1DQF1"/>
<dbReference type="GO" id="GO:0004029">
    <property type="term" value="F:aldehyde dehydrogenase (NAD+) activity"/>
    <property type="evidence" value="ECO:0007669"/>
    <property type="project" value="TreeGrafter"/>
</dbReference>
<sequence>MRVFVTGATGFIGRAVVRELQENGHHVTGLARSRQAATLLRKQGVEPQQGHLADLESLRTAAARSDGVIHLAFIHGLSHASWRNRLYILAGGVPGGIVGRFLKVVTDADRRAIDALSAALQGSERPLVATFGTLGMAATGVMRGLPALEADKPDPASPGYGRAITESVLEAWAMRGVRTSMVRLSPSVHGMGDNGLVRQIILTARKKKEMAFVGDGCNRWPAIHHDDAAKLFRLALEKGSAGARYHGVAEEGIMMRDIAGVIGQRLDLPVRSMTPEEALKHYGWLGAFIALDNPSSSLWTREQMDWQPRGPSLLDDLENCDYFRD</sequence>
<comment type="caution">
    <text evidence="2">The sequence shown here is derived from an EMBL/GenBank/DDBJ whole genome shotgun (WGS) entry which is preliminary data.</text>
</comment>
<proteinExistence type="predicted"/>
<reference evidence="2 3" key="1">
    <citation type="submission" date="2017-03" db="EMBL/GenBank/DDBJ databases">
        <title>Draft genime sequence of the acidophilic sulfur-oxidizing bacterium Acidithiobacillus sp. SH, isolated from seawater.</title>
        <authorList>
            <person name="Sharmin S."/>
            <person name="Tokuhisa M."/>
            <person name="Kanao T."/>
            <person name="Kamimura K."/>
        </authorList>
    </citation>
    <scope>NUCLEOTIDE SEQUENCE [LARGE SCALE GENOMIC DNA]</scope>
    <source>
        <strain evidence="2 3">SH</strain>
    </source>
</reference>
<accession>A0A2I1DQF1</accession>
<dbReference type="AlphaFoldDB" id="A0A2I1DQF1"/>
<name>A0A2I1DQF1_9PROT</name>
<dbReference type="PANTHER" id="PTHR48079">
    <property type="entry name" value="PROTEIN YEEZ"/>
    <property type="match status" value="1"/>
</dbReference>
<evidence type="ECO:0000313" key="2">
    <source>
        <dbReference type="EMBL" id="PKY12077.1"/>
    </source>
</evidence>
<dbReference type="GO" id="GO:0005737">
    <property type="term" value="C:cytoplasm"/>
    <property type="evidence" value="ECO:0007669"/>
    <property type="project" value="TreeGrafter"/>
</dbReference>
<dbReference type="Gene3D" id="3.40.50.720">
    <property type="entry name" value="NAD(P)-binding Rossmann-like Domain"/>
    <property type="match status" value="1"/>
</dbReference>
<dbReference type="OrthoDB" id="9787292at2"/>
<dbReference type="InterPro" id="IPR051783">
    <property type="entry name" value="NAD(P)-dependent_oxidoreduct"/>
</dbReference>
<dbReference type="Proteomes" id="UP000234329">
    <property type="component" value="Unassembled WGS sequence"/>
</dbReference>
<dbReference type="Pfam" id="PF01370">
    <property type="entry name" value="Epimerase"/>
    <property type="match status" value="1"/>
</dbReference>
<feature type="domain" description="NAD-dependent epimerase/dehydratase" evidence="1">
    <location>
        <begin position="3"/>
        <end position="243"/>
    </location>
</feature>
<evidence type="ECO:0000259" key="1">
    <source>
        <dbReference type="Pfam" id="PF01370"/>
    </source>
</evidence>